<evidence type="ECO:0008006" key="3">
    <source>
        <dbReference type="Google" id="ProtNLM"/>
    </source>
</evidence>
<keyword evidence="2" id="KW-1185">Reference proteome</keyword>
<dbReference type="SUPFAM" id="SSF54791">
    <property type="entry name" value="Eukaryotic type KH-domain (KH-domain type I)"/>
    <property type="match status" value="1"/>
</dbReference>
<organism evidence="1 2">
    <name type="scientific">Paenarthrobacter aurescens (strain TC1)</name>
    <dbReference type="NCBI Taxonomy" id="290340"/>
    <lineage>
        <taxon>Bacteria</taxon>
        <taxon>Bacillati</taxon>
        <taxon>Actinomycetota</taxon>
        <taxon>Actinomycetes</taxon>
        <taxon>Micrococcales</taxon>
        <taxon>Micrococcaceae</taxon>
        <taxon>Paenarthrobacter</taxon>
    </lineage>
</organism>
<geneLocation type="plasmid" evidence="1 2">
    <name>pTC1</name>
</geneLocation>
<accession>A1RD31</accession>
<name>A1RD31_PAEAT</name>
<gene>
    <name evidence="1" type="ordered locus">AAur_pTC10274</name>
</gene>
<dbReference type="KEGG" id="aau:AAur_pTC10274"/>
<dbReference type="AlphaFoldDB" id="A1RD31"/>
<dbReference type="EMBL" id="CP000475">
    <property type="protein sequence ID" value="ABM10339.1"/>
    <property type="molecule type" value="Genomic_DNA"/>
</dbReference>
<dbReference type="InterPro" id="IPR036612">
    <property type="entry name" value="KH_dom_type_1_sf"/>
</dbReference>
<dbReference type="GO" id="GO:0003723">
    <property type="term" value="F:RNA binding"/>
    <property type="evidence" value="ECO:0007669"/>
    <property type="project" value="InterPro"/>
</dbReference>
<keyword evidence="1" id="KW-0614">Plasmid</keyword>
<sequence length="181" mass="19175">MREPPSNAQVLLRVLATAHTRGWVLCKKGCIVSSIFVVTGCMVQISSKRGVVILGSIETVNGNAHAAAARMGIREVVRRLNAALGASMVSAMAGAKDPKASYRWQREDGPVPSDDAQSRILLAHRAWTLVADADGDQAARLWFLGANPWLGEVSPVEAIHDGRSKAVMDAAVAMVSGSFNG</sequence>
<protein>
    <recommendedName>
        <fullName evidence="3">Antitoxin Xre/MbcA/ParS-like toxin-binding domain-containing protein</fullName>
    </recommendedName>
</protein>
<proteinExistence type="predicted"/>
<reference evidence="1 2" key="1">
    <citation type="journal article" date="2006" name="PLoS Genet.">
        <title>Secrets of soil survival revealed by the genome sequence of Arthrobacter aurescens TC1.</title>
        <authorList>
            <person name="Mongodin E.F."/>
            <person name="Shapir N."/>
            <person name="Daugherty S.C."/>
            <person name="DeBoy R.T."/>
            <person name="Emerson J.B."/>
            <person name="Shvartzbeyn A."/>
            <person name="Radune D."/>
            <person name="Vamathevan J."/>
            <person name="Riggs F."/>
            <person name="Grinberg V."/>
            <person name="Khouri H."/>
            <person name="Wackett L.P."/>
            <person name="Nelson K.E."/>
            <person name="Sadowsky M.J."/>
        </authorList>
    </citation>
    <scope>NUCLEOTIDE SEQUENCE [LARGE SCALE GENOMIC DNA]</scope>
    <source>
        <strain evidence="1 2">TC1</strain>
    </source>
</reference>
<dbReference type="HOGENOM" id="CLU_1486153_0_0_11"/>
<evidence type="ECO:0000313" key="1">
    <source>
        <dbReference type="EMBL" id="ABM10339.1"/>
    </source>
</evidence>
<dbReference type="Proteomes" id="UP000000637">
    <property type="component" value="Plasmid pTC1"/>
</dbReference>
<evidence type="ECO:0000313" key="2">
    <source>
        <dbReference type="Proteomes" id="UP000000637"/>
    </source>
</evidence>